<name>A0ABN7P7K6_TIMPD</name>
<dbReference type="InterPro" id="IPR000873">
    <property type="entry name" value="AMP-dep_synth/lig_dom"/>
</dbReference>
<feature type="domain" description="AMP-dependent synthetase/ligase" evidence="7">
    <location>
        <begin position="33"/>
        <end position="251"/>
    </location>
</feature>
<evidence type="ECO:0000256" key="3">
    <source>
        <dbReference type="ARBA" id="ARBA00037247"/>
    </source>
</evidence>
<accession>A0ABN7P7K6</accession>
<comment type="similarity">
    <text evidence="1">Belongs to the ATP-dependent AMP-binding enzyme family.</text>
</comment>
<sequence length="366" mass="40805">YSRLQIKGYPRPSYLFETGSEPLLPLTVGQLIEWAAEEYADKEALVSVNENVRWTFKEAKEKADQLAAGFLALGLNPGDVIALWGFNSSYVYQTSLAAARAGLILAKVDPSSQAPELRHCLNKVGAKLLIAAETDVTQNYYKIVHSLAPELDHCAAGQLRSEQLPELRTVVMTGDLTHPLAPELDHCAAGQLRSEQLPELRTVVMTGDLTHPGTYHFDQIIKMATPEGNTRVKELQSYIQPDDGTTIHYTSEIIDKIEVISPLADDDDYQQSQALEITRQPYKHNFFPICFNPQLLKIHVEVISPTFSGPSKWSGVFGHTGYAYKCNVATLHLLLLQLLVVYTMGLQQCFHLKNLTQKVQSKQSLK</sequence>
<comment type="function">
    <text evidence="3">Acyl-CoA synthases catalyze the initial reaction in fatty acid metabolism, by forming a thioester with CoA. Has some preference toward medium-chain substrates. Plays a role in adipocyte differentiation.</text>
</comment>
<dbReference type="Proteomes" id="UP001153148">
    <property type="component" value="Unassembled WGS sequence"/>
</dbReference>
<dbReference type="Pfam" id="PF00501">
    <property type="entry name" value="AMP-binding"/>
    <property type="match status" value="1"/>
</dbReference>
<keyword evidence="9" id="KW-1185">Reference proteome</keyword>
<reference evidence="8" key="1">
    <citation type="submission" date="2021-03" db="EMBL/GenBank/DDBJ databases">
        <authorList>
            <person name="Tran Van P."/>
        </authorList>
    </citation>
    <scope>NUCLEOTIDE SEQUENCE</scope>
</reference>
<comment type="catalytic activity">
    <reaction evidence="5">
        <text>octanoate + ATP + CoA = octanoyl-CoA + AMP + diphosphate</text>
        <dbReference type="Rhea" id="RHEA:33631"/>
        <dbReference type="ChEBI" id="CHEBI:25646"/>
        <dbReference type="ChEBI" id="CHEBI:30616"/>
        <dbReference type="ChEBI" id="CHEBI:33019"/>
        <dbReference type="ChEBI" id="CHEBI:57287"/>
        <dbReference type="ChEBI" id="CHEBI:57386"/>
        <dbReference type="ChEBI" id="CHEBI:456215"/>
    </reaction>
</comment>
<evidence type="ECO:0000256" key="5">
    <source>
        <dbReference type="ARBA" id="ARBA00047319"/>
    </source>
</evidence>
<protein>
    <recommendedName>
        <fullName evidence="4">Medium-chain acyl-CoA ligase ACSF2, mitochondrial</fullName>
    </recommendedName>
</protein>
<dbReference type="PANTHER" id="PTHR43201:SF5">
    <property type="entry name" value="MEDIUM-CHAIN ACYL-COA LIGASE ACSF2, MITOCHONDRIAL"/>
    <property type="match status" value="1"/>
</dbReference>
<gene>
    <name evidence="8" type="ORF">TPAB3V08_LOCUS9282</name>
</gene>
<feature type="non-terminal residue" evidence="8">
    <location>
        <position position="1"/>
    </location>
</feature>
<comment type="caution">
    <text evidence="8">The sequence shown here is derived from an EMBL/GenBank/DDBJ whole genome shotgun (WGS) entry which is preliminary data.</text>
</comment>
<dbReference type="PANTHER" id="PTHR43201">
    <property type="entry name" value="ACYL-COA SYNTHETASE"/>
    <property type="match status" value="1"/>
</dbReference>
<keyword evidence="2" id="KW-0436">Ligase</keyword>
<evidence type="ECO:0000313" key="9">
    <source>
        <dbReference type="Proteomes" id="UP001153148"/>
    </source>
</evidence>
<evidence type="ECO:0000256" key="4">
    <source>
        <dbReference type="ARBA" id="ARBA00039638"/>
    </source>
</evidence>
<dbReference type="EMBL" id="CAJPIN010019726">
    <property type="protein sequence ID" value="CAG2062331.1"/>
    <property type="molecule type" value="Genomic_DNA"/>
</dbReference>
<evidence type="ECO:0000313" key="8">
    <source>
        <dbReference type="EMBL" id="CAG2062331.1"/>
    </source>
</evidence>
<evidence type="ECO:0000256" key="1">
    <source>
        <dbReference type="ARBA" id="ARBA00006432"/>
    </source>
</evidence>
<comment type="catalytic activity">
    <reaction evidence="6">
        <text>a medium-chain fatty acid + ATP + CoA = a medium-chain fatty acyl-CoA + AMP + diphosphate</text>
        <dbReference type="Rhea" id="RHEA:48340"/>
        <dbReference type="ChEBI" id="CHEBI:30616"/>
        <dbReference type="ChEBI" id="CHEBI:33019"/>
        <dbReference type="ChEBI" id="CHEBI:57287"/>
        <dbReference type="ChEBI" id="CHEBI:59558"/>
        <dbReference type="ChEBI" id="CHEBI:90546"/>
        <dbReference type="ChEBI" id="CHEBI:456215"/>
        <dbReference type="EC" id="6.2.1.2"/>
    </reaction>
</comment>
<dbReference type="Gene3D" id="3.40.50.980">
    <property type="match status" value="1"/>
</dbReference>
<evidence type="ECO:0000259" key="7">
    <source>
        <dbReference type="Pfam" id="PF00501"/>
    </source>
</evidence>
<evidence type="ECO:0000256" key="6">
    <source>
        <dbReference type="ARBA" id="ARBA00048277"/>
    </source>
</evidence>
<evidence type="ECO:0000256" key="2">
    <source>
        <dbReference type="ARBA" id="ARBA00022598"/>
    </source>
</evidence>
<organism evidence="8 9">
    <name type="scientific">Timema podura</name>
    <name type="common">Walking stick</name>
    <dbReference type="NCBI Taxonomy" id="61482"/>
    <lineage>
        <taxon>Eukaryota</taxon>
        <taxon>Metazoa</taxon>
        <taxon>Ecdysozoa</taxon>
        <taxon>Arthropoda</taxon>
        <taxon>Hexapoda</taxon>
        <taxon>Insecta</taxon>
        <taxon>Pterygota</taxon>
        <taxon>Neoptera</taxon>
        <taxon>Polyneoptera</taxon>
        <taxon>Phasmatodea</taxon>
        <taxon>Timematodea</taxon>
        <taxon>Timematoidea</taxon>
        <taxon>Timematidae</taxon>
        <taxon>Timema</taxon>
    </lineage>
</organism>
<dbReference type="SUPFAM" id="SSF56801">
    <property type="entry name" value="Acetyl-CoA synthetase-like"/>
    <property type="match status" value="1"/>
</dbReference>
<feature type="non-terminal residue" evidence="8">
    <location>
        <position position="366"/>
    </location>
</feature>
<proteinExistence type="inferred from homology"/>